<dbReference type="InterPro" id="IPR036282">
    <property type="entry name" value="Glutathione-S-Trfase_C_sf"/>
</dbReference>
<evidence type="ECO:0000259" key="3">
    <source>
        <dbReference type="PROSITE" id="PS50405"/>
    </source>
</evidence>
<proteinExistence type="inferred from homology"/>
<dbReference type="InterPro" id="IPR004045">
    <property type="entry name" value="Glutathione_S-Trfase_N"/>
</dbReference>
<dbReference type="CDD" id="cd03042">
    <property type="entry name" value="GST_N_Zeta"/>
    <property type="match status" value="1"/>
</dbReference>
<dbReference type="EMBL" id="CP084930">
    <property type="protein sequence ID" value="USI71581.1"/>
    <property type="molecule type" value="Genomic_DNA"/>
</dbReference>
<organism evidence="4 5">
    <name type="scientific">Sphingomonas morindae</name>
    <dbReference type="NCBI Taxonomy" id="1541170"/>
    <lineage>
        <taxon>Bacteria</taxon>
        <taxon>Pseudomonadati</taxon>
        <taxon>Pseudomonadota</taxon>
        <taxon>Alphaproteobacteria</taxon>
        <taxon>Sphingomonadales</taxon>
        <taxon>Sphingomonadaceae</taxon>
        <taxon>Sphingomonas</taxon>
    </lineage>
</organism>
<dbReference type="Gene3D" id="3.40.30.10">
    <property type="entry name" value="Glutaredoxin"/>
    <property type="match status" value="1"/>
</dbReference>
<keyword evidence="4" id="KW-0413">Isomerase</keyword>
<dbReference type="InterPro" id="IPR036249">
    <property type="entry name" value="Thioredoxin-like_sf"/>
</dbReference>
<dbReference type="InterPro" id="IPR005955">
    <property type="entry name" value="GST_Zeta"/>
</dbReference>
<evidence type="ECO:0000313" key="4">
    <source>
        <dbReference type="EMBL" id="USI71581.1"/>
    </source>
</evidence>
<evidence type="ECO:0000259" key="2">
    <source>
        <dbReference type="PROSITE" id="PS50404"/>
    </source>
</evidence>
<feature type="domain" description="GST C-terminal" evidence="3">
    <location>
        <begin position="87"/>
        <end position="214"/>
    </location>
</feature>
<dbReference type="GO" id="GO:0016034">
    <property type="term" value="F:maleylacetoacetate isomerase activity"/>
    <property type="evidence" value="ECO:0007669"/>
    <property type="project" value="UniProtKB-EC"/>
</dbReference>
<dbReference type="EC" id="5.2.1.2" evidence="4"/>
<dbReference type="InterPro" id="IPR034333">
    <property type="entry name" value="GST_Zeta_N"/>
</dbReference>
<dbReference type="SUPFAM" id="SSF47616">
    <property type="entry name" value="GST C-terminal domain-like"/>
    <property type="match status" value="1"/>
</dbReference>
<dbReference type="SFLD" id="SFLDS00019">
    <property type="entry name" value="Glutathione_Transferase_(cytos"/>
    <property type="match status" value="1"/>
</dbReference>
<reference evidence="4" key="1">
    <citation type="journal article" date="2022" name="Toxins">
        <title>Genomic Analysis of Sphingopyxis sp. USTB-05 for Biodegrading Cyanobacterial Hepatotoxins.</title>
        <authorList>
            <person name="Liu C."/>
            <person name="Xu Q."/>
            <person name="Zhao Z."/>
            <person name="Zhang H."/>
            <person name="Liu X."/>
            <person name="Yin C."/>
            <person name="Liu Y."/>
            <person name="Yan H."/>
        </authorList>
    </citation>
    <scope>NUCLEOTIDE SEQUENCE</scope>
    <source>
        <strain evidence="4">NBD5</strain>
    </source>
</reference>
<evidence type="ECO:0000313" key="5">
    <source>
        <dbReference type="Proteomes" id="UP001056937"/>
    </source>
</evidence>
<comment type="similarity">
    <text evidence="1">Belongs to the GST superfamily. Zeta family.</text>
</comment>
<dbReference type="Gene3D" id="1.20.1050.10">
    <property type="match status" value="1"/>
</dbReference>
<evidence type="ECO:0000256" key="1">
    <source>
        <dbReference type="ARBA" id="ARBA00010007"/>
    </source>
</evidence>
<dbReference type="PROSITE" id="PS50405">
    <property type="entry name" value="GST_CTER"/>
    <property type="match status" value="1"/>
</dbReference>
<dbReference type="NCBIfam" id="TIGR01262">
    <property type="entry name" value="maiA"/>
    <property type="match status" value="1"/>
</dbReference>
<dbReference type="PANTHER" id="PTHR42673:SF4">
    <property type="entry name" value="MALEYLACETOACETATE ISOMERASE"/>
    <property type="match status" value="1"/>
</dbReference>
<dbReference type="SUPFAM" id="SSF52833">
    <property type="entry name" value="Thioredoxin-like"/>
    <property type="match status" value="1"/>
</dbReference>
<sequence>MTLRLYGFWRSNAAFRVRVALALKGLDYDEIEVDILSGDQFGSGYAAVNPERAVPTLVHDGHHLSQSMAIIEYLDELHAEPRLLPIDLRDRAYARSLAAVSAADTHPLTVPRVRKHIAGVFGADPAAIERWCQHWISEGLATYERLLARRPGTPFALGAEVSIADIGVAGQVALADVYHMDVDDFPNVANLAKHCFSLPAFATAHPFAQPGYHAVST</sequence>
<dbReference type="Pfam" id="PF02798">
    <property type="entry name" value="GST_N"/>
    <property type="match status" value="1"/>
</dbReference>
<dbReference type="SFLD" id="SFLDG00358">
    <property type="entry name" value="Main_(cytGST)"/>
    <property type="match status" value="1"/>
</dbReference>
<keyword evidence="5" id="KW-1185">Reference proteome</keyword>
<dbReference type="PANTHER" id="PTHR42673">
    <property type="entry name" value="MALEYLACETOACETATE ISOMERASE"/>
    <property type="match status" value="1"/>
</dbReference>
<accession>A0ABY4X3Z4</accession>
<dbReference type="InterPro" id="IPR040079">
    <property type="entry name" value="Glutathione_S-Trfase"/>
</dbReference>
<protein>
    <submittedName>
        <fullName evidence="4">Maleylacetoacetate isomerase</fullName>
        <ecNumber evidence="4">5.2.1.2</ecNumber>
    </submittedName>
</protein>
<dbReference type="InterPro" id="IPR010987">
    <property type="entry name" value="Glutathione-S-Trfase_C-like"/>
</dbReference>
<dbReference type="Pfam" id="PF13410">
    <property type="entry name" value="GST_C_2"/>
    <property type="match status" value="1"/>
</dbReference>
<dbReference type="RefSeq" id="WP_252165394.1">
    <property type="nucleotide sequence ID" value="NZ_CP084930.1"/>
</dbReference>
<dbReference type="PROSITE" id="PS50404">
    <property type="entry name" value="GST_NTER"/>
    <property type="match status" value="1"/>
</dbReference>
<name>A0ABY4X3Z4_9SPHN</name>
<gene>
    <name evidence="4" type="primary">maiA</name>
    <name evidence="4" type="ORF">LHA26_09550</name>
</gene>
<dbReference type="Proteomes" id="UP001056937">
    <property type="component" value="Chromosome 1"/>
</dbReference>
<feature type="domain" description="GST N-terminal" evidence="2">
    <location>
        <begin position="1"/>
        <end position="82"/>
    </location>
</feature>